<keyword evidence="1" id="KW-0472">Membrane</keyword>
<dbReference type="AlphaFoldDB" id="A0A183FNF6"/>
<accession>A0A183FNF6</accession>
<dbReference type="EMBL" id="UZAH01026322">
    <property type="protein sequence ID" value="VDO78857.1"/>
    <property type="molecule type" value="Genomic_DNA"/>
</dbReference>
<proteinExistence type="predicted"/>
<dbReference type="OrthoDB" id="5819582at2759"/>
<dbReference type="WBParaSite" id="HPBE_0000902701-mRNA-1">
    <property type="protein sequence ID" value="HPBE_0000902701-mRNA-1"/>
    <property type="gene ID" value="HPBE_0000902701"/>
</dbReference>
<keyword evidence="3" id="KW-1185">Reference proteome</keyword>
<feature type="transmembrane region" description="Helical" evidence="1">
    <location>
        <begin position="43"/>
        <end position="63"/>
    </location>
</feature>
<name>A0A183FNF6_HELPZ</name>
<gene>
    <name evidence="2" type="ORF">HPBE_LOCUS9028</name>
</gene>
<accession>A0A3P7Z4V4</accession>
<dbReference type="GO" id="GO:0000271">
    <property type="term" value="P:polysaccharide biosynthetic process"/>
    <property type="evidence" value="ECO:0007669"/>
    <property type="project" value="TreeGrafter"/>
</dbReference>
<dbReference type="GO" id="GO:0016020">
    <property type="term" value="C:membrane"/>
    <property type="evidence" value="ECO:0007669"/>
    <property type="project" value="TreeGrafter"/>
</dbReference>
<reference evidence="2 3" key="1">
    <citation type="submission" date="2018-11" db="EMBL/GenBank/DDBJ databases">
        <authorList>
            <consortium name="Pathogen Informatics"/>
        </authorList>
    </citation>
    <scope>NUCLEOTIDE SEQUENCE [LARGE SCALE GENOMIC DNA]</scope>
</reference>
<protein>
    <submittedName>
        <fullName evidence="4">Acyl_transf_3 domain-containing protein</fullName>
    </submittedName>
</protein>
<dbReference type="InterPro" id="IPR050879">
    <property type="entry name" value="Acyltransferase_3"/>
</dbReference>
<evidence type="ECO:0000313" key="4">
    <source>
        <dbReference type="WBParaSite" id="HPBE_0000902701-mRNA-1"/>
    </source>
</evidence>
<feature type="transmembrane region" description="Helical" evidence="1">
    <location>
        <begin position="100"/>
        <end position="121"/>
    </location>
</feature>
<feature type="transmembrane region" description="Helical" evidence="1">
    <location>
        <begin position="133"/>
        <end position="149"/>
    </location>
</feature>
<dbReference type="PANTHER" id="PTHR23028:SF53">
    <property type="entry name" value="ACYL_TRANSF_3 DOMAIN-CONTAINING PROTEIN"/>
    <property type="match status" value="1"/>
</dbReference>
<keyword evidence="1" id="KW-1133">Transmembrane helix</keyword>
<keyword evidence="1" id="KW-0812">Transmembrane</keyword>
<evidence type="ECO:0000256" key="1">
    <source>
        <dbReference type="SAM" id="Phobius"/>
    </source>
</evidence>
<evidence type="ECO:0000313" key="2">
    <source>
        <dbReference type="EMBL" id="VDO78857.1"/>
    </source>
</evidence>
<sequence length="286" mass="32348">MKKEVIQGIRGWGVFLLLLFHHYTKTFPNGYIGADMAKQMLPLYYFATFLILLTAYILLPISYQQTNLERSKTAMLLISNIKLSCIENNLSIMLPSIEDAFGHMWLPCLLVQWYLVAPYLFWIQRRVTENDKTFFAVLAACSMGLFLFSKKIVSAYWLHCRLWQFCAGALAALYLPKEHESGADGDTGTSSETYIVLGDNGGNRSEKQETVEYGIAVSIGIAYVTSTQLSKVYSRMSSTVVKVVYLLMIVISVGLSMKAVEFQGDELHYTTISLIDAFYDIMNSIY</sequence>
<dbReference type="PANTHER" id="PTHR23028">
    <property type="entry name" value="ACETYLTRANSFERASE"/>
    <property type="match status" value="1"/>
</dbReference>
<evidence type="ECO:0000313" key="3">
    <source>
        <dbReference type="Proteomes" id="UP000050761"/>
    </source>
</evidence>
<dbReference type="Proteomes" id="UP000050761">
    <property type="component" value="Unassembled WGS sequence"/>
</dbReference>
<reference evidence="4" key="2">
    <citation type="submission" date="2019-09" db="UniProtKB">
        <authorList>
            <consortium name="WormBaseParasite"/>
        </authorList>
    </citation>
    <scope>IDENTIFICATION</scope>
</reference>
<organism evidence="3 4">
    <name type="scientific">Heligmosomoides polygyrus</name>
    <name type="common">Parasitic roundworm</name>
    <dbReference type="NCBI Taxonomy" id="6339"/>
    <lineage>
        <taxon>Eukaryota</taxon>
        <taxon>Metazoa</taxon>
        <taxon>Ecdysozoa</taxon>
        <taxon>Nematoda</taxon>
        <taxon>Chromadorea</taxon>
        <taxon>Rhabditida</taxon>
        <taxon>Rhabditina</taxon>
        <taxon>Rhabditomorpha</taxon>
        <taxon>Strongyloidea</taxon>
        <taxon>Heligmosomidae</taxon>
        <taxon>Heligmosomoides</taxon>
    </lineage>
</organism>